<feature type="transmembrane region" description="Helical" evidence="1">
    <location>
        <begin position="272"/>
        <end position="301"/>
    </location>
</feature>
<accession>A0A1F5PK23</accession>
<feature type="transmembrane region" description="Helical" evidence="1">
    <location>
        <begin position="137"/>
        <end position="157"/>
    </location>
</feature>
<keyword evidence="1" id="KW-0812">Transmembrane</keyword>
<organism evidence="2 3">
    <name type="scientific">Candidatus Doudnabacteria bacterium RIFCSPHIGHO2_12_FULL_48_16</name>
    <dbReference type="NCBI Taxonomy" id="1817838"/>
    <lineage>
        <taxon>Bacteria</taxon>
        <taxon>Candidatus Doudnaibacteriota</taxon>
    </lineage>
</organism>
<dbReference type="AlphaFoldDB" id="A0A1F5PK23"/>
<keyword evidence="1" id="KW-1133">Transmembrane helix</keyword>
<evidence type="ECO:0000313" key="3">
    <source>
        <dbReference type="Proteomes" id="UP000177682"/>
    </source>
</evidence>
<comment type="caution">
    <text evidence="2">The sequence shown here is derived from an EMBL/GenBank/DDBJ whole genome shotgun (WGS) entry which is preliminary data.</text>
</comment>
<feature type="transmembrane region" description="Helical" evidence="1">
    <location>
        <begin position="54"/>
        <end position="72"/>
    </location>
</feature>
<feature type="transmembrane region" description="Helical" evidence="1">
    <location>
        <begin position="101"/>
        <end position="117"/>
    </location>
</feature>
<feature type="transmembrane region" description="Helical" evidence="1">
    <location>
        <begin position="21"/>
        <end position="42"/>
    </location>
</feature>
<keyword evidence="1" id="KW-0472">Membrane</keyword>
<gene>
    <name evidence="2" type="ORF">A3E29_03910</name>
</gene>
<dbReference type="Proteomes" id="UP000177682">
    <property type="component" value="Unassembled WGS sequence"/>
</dbReference>
<proteinExistence type="predicted"/>
<name>A0A1F5PK23_9BACT</name>
<sequence>MENKTLPQGLQAPDWTHQVRLLKAAFLAVLAIISFGTAWQVFGAGLSHPHEQGFWLFPLLLAAVGVGFLALLAIVNAKVWIFWATNLGILIWYLAVLPKDWYIAAGGAVFFFLSFLFERRIRSDEKTRADFALNRIVSAAINLMVYALLIAVGFNVYHKINRDFETHPERFYGQIGRYAARGLEYVPQGLGDFDPDQTFEQFVVKQAQRQDPQFQQVPPAEKNQVLAELKKQLAERFKINISGNPLLGDVVAGAAAERIQHAAASHEKLFPVIFAIIIVALLRTVAFIFIWLTSLIVWLLFRVLLLVKFFRIEKVQVEVNKLQI</sequence>
<dbReference type="EMBL" id="MFEY01000007">
    <property type="protein sequence ID" value="OGE90217.1"/>
    <property type="molecule type" value="Genomic_DNA"/>
</dbReference>
<evidence type="ECO:0000256" key="1">
    <source>
        <dbReference type="SAM" id="Phobius"/>
    </source>
</evidence>
<protein>
    <submittedName>
        <fullName evidence="2">Uncharacterized protein</fullName>
    </submittedName>
</protein>
<evidence type="ECO:0000313" key="2">
    <source>
        <dbReference type="EMBL" id="OGE90217.1"/>
    </source>
</evidence>
<feature type="transmembrane region" description="Helical" evidence="1">
    <location>
        <begin position="79"/>
        <end position="95"/>
    </location>
</feature>
<reference evidence="2 3" key="1">
    <citation type="journal article" date="2016" name="Nat. Commun.">
        <title>Thousands of microbial genomes shed light on interconnected biogeochemical processes in an aquifer system.</title>
        <authorList>
            <person name="Anantharaman K."/>
            <person name="Brown C.T."/>
            <person name="Hug L.A."/>
            <person name="Sharon I."/>
            <person name="Castelle C.J."/>
            <person name="Probst A.J."/>
            <person name="Thomas B.C."/>
            <person name="Singh A."/>
            <person name="Wilkins M.J."/>
            <person name="Karaoz U."/>
            <person name="Brodie E.L."/>
            <person name="Williams K.H."/>
            <person name="Hubbard S.S."/>
            <person name="Banfield J.F."/>
        </authorList>
    </citation>
    <scope>NUCLEOTIDE SEQUENCE [LARGE SCALE GENOMIC DNA]</scope>
</reference>